<dbReference type="EC" id="3.1.26.4" evidence="6"/>
<comment type="catalytic activity">
    <reaction evidence="1">
        <text>Endonucleolytic cleavage to 5'-phosphomonoester.</text>
        <dbReference type="EC" id="3.1.26.4"/>
    </reaction>
</comment>
<evidence type="ECO:0000313" key="13">
    <source>
        <dbReference type="EMBL" id="KKM85128.1"/>
    </source>
</evidence>
<dbReference type="PANTHER" id="PTHR10954:SF23">
    <property type="entry name" value="RIBONUCLEASE"/>
    <property type="match status" value="1"/>
</dbReference>
<evidence type="ECO:0000256" key="1">
    <source>
        <dbReference type="ARBA" id="ARBA00000077"/>
    </source>
</evidence>
<dbReference type="InterPro" id="IPR001352">
    <property type="entry name" value="RNase_HII/HIII"/>
</dbReference>
<dbReference type="InterPro" id="IPR036397">
    <property type="entry name" value="RNaseH_sf"/>
</dbReference>
<dbReference type="GO" id="GO:0004523">
    <property type="term" value="F:RNA-DNA hybrid ribonuclease activity"/>
    <property type="evidence" value="ECO:0007669"/>
    <property type="project" value="UniProtKB-EC"/>
</dbReference>
<keyword evidence="9" id="KW-0479">Metal-binding</keyword>
<dbReference type="GO" id="GO:0032299">
    <property type="term" value="C:ribonuclease H2 complex"/>
    <property type="evidence" value="ECO:0007669"/>
    <property type="project" value="TreeGrafter"/>
</dbReference>
<evidence type="ECO:0000256" key="8">
    <source>
        <dbReference type="ARBA" id="ARBA00022722"/>
    </source>
</evidence>
<evidence type="ECO:0000259" key="12">
    <source>
        <dbReference type="PROSITE" id="PS51975"/>
    </source>
</evidence>
<organism evidence="13">
    <name type="scientific">marine sediment metagenome</name>
    <dbReference type="NCBI Taxonomy" id="412755"/>
    <lineage>
        <taxon>unclassified sequences</taxon>
        <taxon>metagenomes</taxon>
        <taxon>ecological metagenomes</taxon>
    </lineage>
</organism>
<comment type="function">
    <text evidence="4">Endonuclease that specifically degrades the RNA of RNA-DNA hybrids.</text>
</comment>
<evidence type="ECO:0000256" key="2">
    <source>
        <dbReference type="ARBA" id="ARBA00001936"/>
    </source>
</evidence>
<dbReference type="Gene3D" id="1.10.10.460">
    <property type="entry name" value="Ribonuclease hii. Domain 2"/>
    <property type="match status" value="1"/>
</dbReference>
<accession>A0A0F9KTS7</accession>
<dbReference type="Gene3D" id="3.30.420.10">
    <property type="entry name" value="Ribonuclease H-like superfamily/Ribonuclease H"/>
    <property type="match status" value="1"/>
</dbReference>
<keyword evidence="10" id="KW-0255">Endonuclease</keyword>
<evidence type="ECO:0000256" key="3">
    <source>
        <dbReference type="ARBA" id="ARBA00001946"/>
    </source>
</evidence>
<keyword evidence="8" id="KW-0540">Nuclease</keyword>
<dbReference type="NCBIfam" id="TIGR00729">
    <property type="entry name" value="ribonuclease HII"/>
    <property type="match status" value="1"/>
</dbReference>
<name>A0A0F9KTS7_9ZZZZ</name>
<dbReference type="FunFam" id="1.10.10.460:FF:000001">
    <property type="entry name" value="Ribonuclease"/>
    <property type="match status" value="1"/>
</dbReference>
<sequence>MLKGSVLGPMVLSGICFFKSKLDFLSEIGVKDSKKLSPKKRSELAKILKKNCHSHKNVIVRAQEIDQRELKRITLNRLEEVKMVEIINDLKPDIIYIDAADVNEERFGISIKNSLNYIPKKVISKHKADDIYPIVSAGSIIAKDTRDGLIEELKNTYGNLGSGYPSDARTIEFLRSYVKKYKKAPIIARKSWVTTKRIIIEELTSLKITDFLK</sequence>
<keyword evidence="11" id="KW-0378">Hydrolase</keyword>
<evidence type="ECO:0000256" key="5">
    <source>
        <dbReference type="ARBA" id="ARBA00004496"/>
    </source>
</evidence>
<feature type="domain" description="RNase H type-2" evidence="12">
    <location>
        <begin position="1"/>
        <end position="204"/>
    </location>
</feature>
<comment type="caution">
    <text evidence="13">The sequence shown here is derived from an EMBL/GenBank/DDBJ whole genome shotgun (WGS) entry which is preliminary data.</text>
</comment>
<evidence type="ECO:0000256" key="11">
    <source>
        <dbReference type="ARBA" id="ARBA00022801"/>
    </source>
</evidence>
<dbReference type="AlphaFoldDB" id="A0A0F9KTS7"/>
<dbReference type="Pfam" id="PF01351">
    <property type="entry name" value="RNase_HII"/>
    <property type="match status" value="1"/>
</dbReference>
<comment type="subcellular location">
    <subcellularLocation>
        <location evidence="5">Cytoplasm</location>
    </subcellularLocation>
</comment>
<comment type="cofactor">
    <cofactor evidence="3">
        <name>Mg(2+)</name>
        <dbReference type="ChEBI" id="CHEBI:18420"/>
    </cofactor>
</comment>
<dbReference type="InterPro" id="IPR012337">
    <property type="entry name" value="RNaseH-like_sf"/>
</dbReference>
<dbReference type="PROSITE" id="PS51975">
    <property type="entry name" value="RNASE_H_2"/>
    <property type="match status" value="1"/>
</dbReference>
<dbReference type="GO" id="GO:0046872">
    <property type="term" value="F:metal ion binding"/>
    <property type="evidence" value="ECO:0007669"/>
    <property type="project" value="UniProtKB-KW"/>
</dbReference>
<dbReference type="InterPro" id="IPR004649">
    <property type="entry name" value="RNase_H2_suA"/>
</dbReference>
<evidence type="ECO:0000256" key="9">
    <source>
        <dbReference type="ARBA" id="ARBA00022723"/>
    </source>
</evidence>
<gene>
    <name evidence="13" type="ORF">LCGC14_1292170</name>
</gene>
<dbReference type="GO" id="GO:0006298">
    <property type="term" value="P:mismatch repair"/>
    <property type="evidence" value="ECO:0007669"/>
    <property type="project" value="TreeGrafter"/>
</dbReference>
<proteinExistence type="predicted"/>
<dbReference type="SUPFAM" id="SSF53098">
    <property type="entry name" value="Ribonuclease H-like"/>
    <property type="match status" value="1"/>
</dbReference>
<comment type="cofactor">
    <cofactor evidence="2">
        <name>Mn(2+)</name>
        <dbReference type="ChEBI" id="CHEBI:29035"/>
    </cofactor>
</comment>
<dbReference type="GO" id="GO:0003723">
    <property type="term" value="F:RNA binding"/>
    <property type="evidence" value="ECO:0007669"/>
    <property type="project" value="InterPro"/>
</dbReference>
<evidence type="ECO:0000256" key="4">
    <source>
        <dbReference type="ARBA" id="ARBA00004065"/>
    </source>
</evidence>
<dbReference type="GO" id="GO:0005737">
    <property type="term" value="C:cytoplasm"/>
    <property type="evidence" value="ECO:0007669"/>
    <property type="project" value="UniProtKB-SubCell"/>
</dbReference>
<dbReference type="PANTHER" id="PTHR10954">
    <property type="entry name" value="RIBONUCLEASE H2 SUBUNIT A"/>
    <property type="match status" value="1"/>
</dbReference>
<evidence type="ECO:0000256" key="10">
    <source>
        <dbReference type="ARBA" id="ARBA00022759"/>
    </source>
</evidence>
<evidence type="ECO:0000256" key="6">
    <source>
        <dbReference type="ARBA" id="ARBA00012180"/>
    </source>
</evidence>
<dbReference type="InterPro" id="IPR023160">
    <property type="entry name" value="RNase_HII_hlx-loop-hlx_cap_dom"/>
</dbReference>
<dbReference type="InterPro" id="IPR024567">
    <property type="entry name" value="RNase_HII/HIII_dom"/>
</dbReference>
<reference evidence="13" key="1">
    <citation type="journal article" date="2015" name="Nature">
        <title>Complex archaea that bridge the gap between prokaryotes and eukaryotes.</title>
        <authorList>
            <person name="Spang A."/>
            <person name="Saw J.H."/>
            <person name="Jorgensen S.L."/>
            <person name="Zaremba-Niedzwiedzka K."/>
            <person name="Martijn J."/>
            <person name="Lind A.E."/>
            <person name="van Eijk R."/>
            <person name="Schleper C."/>
            <person name="Guy L."/>
            <person name="Ettema T.J."/>
        </authorList>
    </citation>
    <scope>NUCLEOTIDE SEQUENCE</scope>
</reference>
<dbReference type="CDD" id="cd07180">
    <property type="entry name" value="RNase_HII_archaea_like"/>
    <property type="match status" value="1"/>
</dbReference>
<protein>
    <recommendedName>
        <fullName evidence="6">ribonuclease H</fullName>
        <ecNumber evidence="6">3.1.26.4</ecNumber>
    </recommendedName>
</protein>
<dbReference type="EMBL" id="LAZR01007459">
    <property type="protein sequence ID" value="KKM85128.1"/>
    <property type="molecule type" value="Genomic_DNA"/>
</dbReference>
<dbReference type="GO" id="GO:0043137">
    <property type="term" value="P:DNA replication, removal of RNA primer"/>
    <property type="evidence" value="ECO:0007669"/>
    <property type="project" value="TreeGrafter"/>
</dbReference>
<keyword evidence="7" id="KW-0963">Cytoplasm</keyword>
<evidence type="ECO:0000256" key="7">
    <source>
        <dbReference type="ARBA" id="ARBA00022490"/>
    </source>
</evidence>